<dbReference type="InterPro" id="IPR001179">
    <property type="entry name" value="PPIase_FKBP_dom"/>
</dbReference>
<dbReference type="PIRSF" id="PIRSF003095">
    <property type="entry name" value="Trigger_factor"/>
    <property type="match status" value="1"/>
</dbReference>
<dbReference type="InterPro" id="IPR046357">
    <property type="entry name" value="PPIase_dom_sf"/>
</dbReference>
<dbReference type="PROSITE" id="PS50059">
    <property type="entry name" value="FKBP_PPIASE"/>
    <property type="match status" value="1"/>
</dbReference>
<organism evidence="8">
    <name type="scientific">hydrothermal vent metagenome</name>
    <dbReference type="NCBI Taxonomy" id="652676"/>
    <lineage>
        <taxon>unclassified sequences</taxon>
        <taxon>metagenomes</taxon>
        <taxon>ecological metagenomes</taxon>
    </lineage>
</organism>
<evidence type="ECO:0000256" key="2">
    <source>
        <dbReference type="ARBA" id="ARBA00005464"/>
    </source>
</evidence>
<dbReference type="InterPro" id="IPR008880">
    <property type="entry name" value="Trigger_fac_C"/>
</dbReference>
<dbReference type="Gene3D" id="3.30.70.1050">
    <property type="entry name" value="Trigger factor ribosome-binding domain"/>
    <property type="match status" value="1"/>
</dbReference>
<keyword evidence="6 8" id="KW-0413">Isomerase</keyword>
<dbReference type="FunFam" id="3.10.50.40:FF:000001">
    <property type="entry name" value="Trigger factor"/>
    <property type="match status" value="1"/>
</dbReference>
<dbReference type="InterPro" id="IPR008881">
    <property type="entry name" value="Trigger_fac_ribosome-bd_bac"/>
</dbReference>
<dbReference type="GO" id="GO:0043022">
    <property type="term" value="F:ribosome binding"/>
    <property type="evidence" value="ECO:0007669"/>
    <property type="project" value="TreeGrafter"/>
</dbReference>
<dbReference type="InterPro" id="IPR037041">
    <property type="entry name" value="Trigger_fac_C_sf"/>
</dbReference>
<evidence type="ECO:0000256" key="1">
    <source>
        <dbReference type="ARBA" id="ARBA00000971"/>
    </source>
</evidence>
<protein>
    <recommendedName>
        <fullName evidence="3">peptidylprolyl isomerase</fullName>
        <ecNumber evidence="3">5.2.1.8</ecNumber>
    </recommendedName>
</protein>
<dbReference type="SUPFAM" id="SSF102735">
    <property type="entry name" value="Trigger factor ribosome-binding domain"/>
    <property type="match status" value="1"/>
</dbReference>
<dbReference type="Gene3D" id="3.10.50.40">
    <property type="match status" value="1"/>
</dbReference>
<dbReference type="GO" id="GO:0043335">
    <property type="term" value="P:protein unfolding"/>
    <property type="evidence" value="ECO:0007669"/>
    <property type="project" value="TreeGrafter"/>
</dbReference>
<comment type="catalytic activity">
    <reaction evidence="1">
        <text>[protein]-peptidylproline (omega=180) = [protein]-peptidylproline (omega=0)</text>
        <dbReference type="Rhea" id="RHEA:16237"/>
        <dbReference type="Rhea" id="RHEA-COMP:10747"/>
        <dbReference type="Rhea" id="RHEA-COMP:10748"/>
        <dbReference type="ChEBI" id="CHEBI:83833"/>
        <dbReference type="ChEBI" id="CHEBI:83834"/>
        <dbReference type="EC" id="5.2.1.8"/>
    </reaction>
</comment>
<dbReference type="NCBIfam" id="TIGR00115">
    <property type="entry name" value="tig"/>
    <property type="match status" value="1"/>
</dbReference>
<dbReference type="EMBL" id="UOFE01000002">
    <property type="protein sequence ID" value="VAW50314.1"/>
    <property type="molecule type" value="Genomic_DNA"/>
</dbReference>
<dbReference type="SUPFAM" id="SSF54534">
    <property type="entry name" value="FKBP-like"/>
    <property type="match status" value="1"/>
</dbReference>
<evidence type="ECO:0000256" key="5">
    <source>
        <dbReference type="ARBA" id="ARBA00023186"/>
    </source>
</evidence>
<dbReference type="GO" id="GO:0003755">
    <property type="term" value="F:peptidyl-prolyl cis-trans isomerase activity"/>
    <property type="evidence" value="ECO:0007669"/>
    <property type="project" value="UniProtKB-KW"/>
</dbReference>
<dbReference type="GO" id="GO:0051301">
    <property type="term" value="P:cell division"/>
    <property type="evidence" value="ECO:0007669"/>
    <property type="project" value="UniProtKB-KW"/>
</dbReference>
<dbReference type="Pfam" id="PF05698">
    <property type="entry name" value="Trigger_C"/>
    <property type="match status" value="1"/>
</dbReference>
<dbReference type="Pfam" id="PF00254">
    <property type="entry name" value="FKBP_C"/>
    <property type="match status" value="1"/>
</dbReference>
<keyword evidence="5" id="KW-0143">Chaperone</keyword>
<keyword evidence="8" id="KW-0131">Cell cycle</keyword>
<proteinExistence type="inferred from homology"/>
<evidence type="ECO:0000259" key="7">
    <source>
        <dbReference type="PROSITE" id="PS50059"/>
    </source>
</evidence>
<evidence type="ECO:0000256" key="4">
    <source>
        <dbReference type="ARBA" id="ARBA00023110"/>
    </source>
</evidence>
<dbReference type="GO" id="GO:0015031">
    <property type="term" value="P:protein transport"/>
    <property type="evidence" value="ECO:0007669"/>
    <property type="project" value="InterPro"/>
</dbReference>
<feature type="domain" description="PPIase FKBP-type" evidence="7">
    <location>
        <begin position="161"/>
        <end position="246"/>
    </location>
</feature>
<dbReference type="InterPro" id="IPR036611">
    <property type="entry name" value="Trigger_fac_ribosome-bd_sf"/>
</dbReference>
<reference evidence="8" key="1">
    <citation type="submission" date="2018-06" db="EMBL/GenBank/DDBJ databases">
        <authorList>
            <person name="Zhirakovskaya E."/>
        </authorList>
    </citation>
    <scope>NUCLEOTIDE SEQUENCE</scope>
</reference>
<dbReference type="GO" id="GO:0051083">
    <property type="term" value="P:'de novo' cotranslational protein folding"/>
    <property type="evidence" value="ECO:0007669"/>
    <property type="project" value="TreeGrafter"/>
</dbReference>
<dbReference type="PANTHER" id="PTHR30560:SF3">
    <property type="entry name" value="TRIGGER FACTOR-LIKE PROTEIN TIG, CHLOROPLASTIC"/>
    <property type="match status" value="1"/>
</dbReference>
<evidence type="ECO:0000256" key="6">
    <source>
        <dbReference type="ARBA" id="ARBA00023235"/>
    </source>
</evidence>
<dbReference type="InterPro" id="IPR027304">
    <property type="entry name" value="Trigger_fact/SurA_dom_sf"/>
</dbReference>
<keyword evidence="8" id="KW-0132">Cell division</keyword>
<dbReference type="HAMAP" id="MF_00303">
    <property type="entry name" value="Trigger_factor_Tig"/>
    <property type="match status" value="1"/>
</dbReference>
<dbReference type="AlphaFoldDB" id="A0A3B0X342"/>
<dbReference type="Pfam" id="PF05697">
    <property type="entry name" value="Trigger_N"/>
    <property type="match status" value="1"/>
</dbReference>
<dbReference type="SUPFAM" id="SSF109998">
    <property type="entry name" value="Triger factor/SurA peptide-binding domain-like"/>
    <property type="match status" value="1"/>
</dbReference>
<gene>
    <name evidence="8" type="ORF">MNBD_GAMMA05-1343</name>
</gene>
<sequence>MQVSVETGEGLERILTIKVPAETVESEVNNRLNSLKSSVRIDGFRPGKVPLKVIKQKYSGTILQEVAGELMQSTFREALTQENLSPAGDPKIQAQDLTLGKVMEYTATFEVYPELTLTPVTDLELETIDASVEDADVDNMIEVLRKQKMDWAEVDRASADEDRMSIDFVGTVDGEEFEGGSANDMPMVLGAGQMIPGFEDKLRGLKASEEITFKVPFPDDYAAEELAGKEAEFAVTVKKVEEPKLPEIDEEFAKAFGVENGDADKLKVEIKANMERELERRVRTLLKESVMDSLIKANPMDVPSAIVAQEAEALKQQTEAQSPGSNLPIDSFMNDAKRRVQLGMVLAEVAKIATLDVNAESVKAKVEEMAKDYDDPDEFISYYLGNKELLRGIETLVMEDAVVSWVADQAKVTSKSSSFDDVMNPDGK</sequence>
<comment type="similarity">
    <text evidence="2">Belongs to the FKBP-type PPIase family. Tig subfamily.</text>
</comment>
<keyword evidence="4" id="KW-0697">Rotamase</keyword>
<accession>A0A3B0X342</accession>
<evidence type="ECO:0000256" key="3">
    <source>
        <dbReference type="ARBA" id="ARBA00013194"/>
    </source>
</evidence>
<dbReference type="Gene3D" id="1.10.3120.10">
    <property type="entry name" value="Trigger factor, C-terminal domain"/>
    <property type="match status" value="1"/>
</dbReference>
<dbReference type="InterPro" id="IPR005215">
    <property type="entry name" value="Trig_fac"/>
</dbReference>
<dbReference type="GO" id="GO:0044183">
    <property type="term" value="F:protein folding chaperone"/>
    <property type="evidence" value="ECO:0007669"/>
    <property type="project" value="TreeGrafter"/>
</dbReference>
<dbReference type="EC" id="5.2.1.8" evidence="3"/>
<name>A0A3B0X342_9ZZZZ</name>
<evidence type="ECO:0000313" key="8">
    <source>
        <dbReference type="EMBL" id="VAW50314.1"/>
    </source>
</evidence>
<dbReference type="PANTHER" id="PTHR30560">
    <property type="entry name" value="TRIGGER FACTOR CHAPERONE AND PEPTIDYL-PROLYL CIS/TRANS ISOMERASE"/>
    <property type="match status" value="1"/>
</dbReference>